<feature type="transmembrane region" description="Helical" evidence="6">
    <location>
        <begin position="190"/>
        <end position="208"/>
    </location>
</feature>
<reference evidence="7 8" key="1">
    <citation type="submission" date="2018-02" db="EMBL/GenBank/DDBJ databases">
        <title>Comparative analysis of genomes of three Brevibacillus laterosporus strains producers of potent antimicrobials isolated from silage.</title>
        <authorList>
            <person name="Kojic M."/>
            <person name="Miljkovic M."/>
            <person name="Studholme D."/>
            <person name="Filipic B."/>
        </authorList>
    </citation>
    <scope>NUCLEOTIDE SEQUENCE [LARGE SCALE GENOMIC DNA]</scope>
    <source>
        <strain evidence="7 8">BGSP11</strain>
    </source>
</reference>
<sequence length="423" mass="44845">MMTTQSVAAQTLKKTLTLPQIVALYIGAVLGSGILLIPGIAAEMAGPASLLSWITMSFVMIPMAITMGLLSAIHPSAGGVSHFVRLVYGNRFGNLVGWFFLLSVPIGAPILAVTGATYVTTLLGWEHSSVYLMAAMIIAVVVGMSFLGMQVTGRLQTIVVSFILAILVLAIASAVPHAKLEAFTPFVPHGWLSIFQSASLLFWCFIGWEAVTHLSEEFVDPKKNAIKGVMISSGLVALLYVGVAIMTIATSSYGGSTKASLSTMVQLTFGQAGGWVVAITALFICLATANAYVNAAARIAFALAKEKSAPAWMGTLHSRTQAPLGGLLFLSGGFVLTLLLLASGAISLEKLIQVPNATFMATYLGGCLAGIKLLRENKWGYISAWISLVVTLCLYPFLGWGGLYPICIFLLVLIFDKKKCKPI</sequence>
<feature type="transmembrane region" description="Helical" evidence="6">
    <location>
        <begin position="53"/>
        <end position="74"/>
    </location>
</feature>
<dbReference type="AlphaFoldDB" id="A0AAP8U608"/>
<evidence type="ECO:0000256" key="4">
    <source>
        <dbReference type="ARBA" id="ARBA00022989"/>
    </source>
</evidence>
<dbReference type="InterPro" id="IPR050367">
    <property type="entry name" value="APC_superfamily"/>
</dbReference>
<dbReference type="GO" id="GO:0005886">
    <property type="term" value="C:plasma membrane"/>
    <property type="evidence" value="ECO:0007669"/>
    <property type="project" value="UniProtKB-SubCell"/>
</dbReference>
<feature type="transmembrane region" description="Helical" evidence="6">
    <location>
        <begin position="95"/>
        <end position="118"/>
    </location>
</feature>
<evidence type="ECO:0000256" key="6">
    <source>
        <dbReference type="SAM" id="Phobius"/>
    </source>
</evidence>
<accession>A0AAP8U608</accession>
<gene>
    <name evidence="7" type="ORF">C4A77_08900</name>
</gene>
<feature type="transmembrane region" description="Helical" evidence="6">
    <location>
        <begin position="273"/>
        <end position="301"/>
    </location>
</feature>
<dbReference type="Gene3D" id="1.20.1740.10">
    <property type="entry name" value="Amino acid/polyamine transporter I"/>
    <property type="match status" value="1"/>
</dbReference>
<proteinExistence type="predicted"/>
<dbReference type="GO" id="GO:0022857">
    <property type="term" value="F:transmembrane transporter activity"/>
    <property type="evidence" value="ECO:0007669"/>
    <property type="project" value="InterPro"/>
</dbReference>
<feature type="transmembrane region" description="Helical" evidence="6">
    <location>
        <begin position="21"/>
        <end position="41"/>
    </location>
</feature>
<protein>
    <submittedName>
        <fullName evidence="7">Amino acid permease</fullName>
    </submittedName>
</protein>
<evidence type="ECO:0000313" key="7">
    <source>
        <dbReference type="EMBL" id="PPB08303.1"/>
    </source>
</evidence>
<dbReference type="PIRSF" id="PIRSF006060">
    <property type="entry name" value="AA_transporter"/>
    <property type="match status" value="1"/>
</dbReference>
<feature type="transmembrane region" description="Helical" evidence="6">
    <location>
        <begin position="229"/>
        <end position="253"/>
    </location>
</feature>
<comment type="caution">
    <text evidence="7">The sequence shown here is derived from an EMBL/GenBank/DDBJ whole genome shotgun (WGS) entry which is preliminary data.</text>
</comment>
<dbReference type="Proteomes" id="UP000239759">
    <property type="component" value="Unassembled WGS sequence"/>
</dbReference>
<dbReference type="PANTHER" id="PTHR42770:SF13">
    <property type="entry name" value="L-METHIONINE_BRANCHED-CHAIN AMINO ACID EXPORTER YJEH"/>
    <property type="match status" value="1"/>
</dbReference>
<feature type="transmembrane region" description="Helical" evidence="6">
    <location>
        <begin position="130"/>
        <end position="147"/>
    </location>
</feature>
<dbReference type="InterPro" id="IPR002293">
    <property type="entry name" value="AA/rel_permease1"/>
</dbReference>
<comment type="subcellular location">
    <subcellularLocation>
        <location evidence="1">Cell membrane</location>
        <topology evidence="1">Multi-pass membrane protein</topology>
    </subcellularLocation>
</comment>
<organism evidence="7 8">
    <name type="scientific">Brevibacillus laterosporus</name>
    <name type="common">Bacillus laterosporus</name>
    <dbReference type="NCBI Taxonomy" id="1465"/>
    <lineage>
        <taxon>Bacteria</taxon>
        <taxon>Bacillati</taxon>
        <taxon>Bacillota</taxon>
        <taxon>Bacilli</taxon>
        <taxon>Bacillales</taxon>
        <taxon>Paenibacillaceae</taxon>
        <taxon>Brevibacillus</taxon>
    </lineage>
</organism>
<keyword evidence="3 6" id="KW-0812">Transmembrane</keyword>
<dbReference type="EMBL" id="PRKQ01000008">
    <property type="protein sequence ID" value="PPB08303.1"/>
    <property type="molecule type" value="Genomic_DNA"/>
</dbReference>
<keyword evidence="4 6" id="KW-1133">Transmembrane helix</keyword>
<dbReference type="PANTHER" id="PTHR42770">
    <property type="entry name" value="AMINO ACID TRANSPORTER-RELATED"/>
    <property type="match status" value="1"/>
</dbReference>
<evidence type="ECO:0000313" key="8">
    <source>
        <dbReference type="Proteomes" id="UP000239759"/>
    </source>
</evidence>
<name>A0AAP8U608_BRELA</name>
<feature type="transmembrane region" description="Helical" evidence="6">
    <location>
        <begin position="159"/>
        <end position="178"/>
    </location>
</feature>
<evidence type="ECO:0000256" key="1">
    <source>
        <dbReference type="ARBA" id="ARBA00004651"/>
    </source>
</evidence>
<evidence type="ECO:0000256" key="3">
    <source>
        <dbReference type="ARBA" id="ARBA00022692"/>
    </source>
</evidence>
<evidence type="ECO:0000256" key="5">
    <source>
        <dbReference type="ARBA" id="ARBA00023136"/>
    </source>
</evidence>
<evidence type="ECO:0000256" key="2">
    <source>
        <dbReference type="ARBA" id="ARBA00022475"/>
    </source>
</evidence>
<feature type="transmembrane region" description="Helical" evidence="6">
    <location>
        <begin position="382"/>
        <end position="415"/>
    </location>
</feature>
<dbReference type="Pfam" id="PF13520">
    <property type="entry name" value="AA_permease_2"/>
    <property type="match status" value="1"/>
</dbReference>
<keyword evidence="2" id="KW-1003">Cell membrane</keyword>
<keyword evidence="5 6" id="KW-0472">Membrane</keyword>
<feature type="transmembrane region" description="Helical" evidence="6">
    <location>
        <begin position="322"/>
        <end position="346"/>
    </location>
</feature>